<comment type="caution">
    <text evidence="1">The sequence shown here is derived from an EMBL/GenBank/DDBJ whole genome shotgun (WGS) entry which is preliminary data.</text>
</comment>
<accession>A0A2P5FNH5</accession>
<dbReference type="OrthoDB" id="10465016at2759"/>
<protein>
    <submittedName>
        <fullName evidence="1">Uncharacterized protein</fullName>
    </submittedName>
</protein>
<dbReference type="EMBL" id="JXTC01000019">
    <property type="protein sequence ID" value="PON99362.1"/>
    <property type="molecule type" value="Genomic_DNA"/>
</dbReference>
<reference evidence="2" key="1">
    <citation type="submission" date="2016-06" db="EMBL/GenBank/DDBJ databases">
        <title>Parallel loss of symbiosis genes in relatives of nitrogen-fixing non-legume Parasponia.</title>
        <authorList>
            <person name="Van Velzen R."/>
            <person name="Holmer R."/>
            <person name="Bu F."/>
            <person name="Rutten L."/>
            <person name="Van Zeijl A."/>
            <person name="Liu W."/>
            <person name="Santuari L."/>
            <person name="Cao Q."/>
            <person name="Sharma T."/>
            <person name="Shen D."/>
            <person name="Roswanjaya Y."/>
            <person name="Wardhani T."/>
            <person name="Kalhor M.S."/>
            <person name="Jansen J."/>
            <person name="Van den Hoogen J."/>
            <person name="Gungor B."/>
            <person name="Hartog M."/>
            <person name="Hontelez J."/>
            <person name="Verver J."/>
            <person name="Yang W.-C."/>
            <person name="Schijlen E."/>
            <person name="Repin R."/>
            <person name="Schilthuizen M."/>
            <person name="Schranz E."/>
            <person name="Heidstra R."/>
            <person name="Miyata K."/>
            <person name="Fedorova E."/>
            <person name="Kohlen W."/>
            <person name="Bisseling T."/>
            <person name="Smit S."/>
            <person name="Geurts R."/>
        </authorList>
    </citation>
    <scope>NUCLEOTIDE SEQUENCE [LARGE SCALE GENOMIC DNA]</scope>
    <source>
        <strain evidence="2">cv. RG33-2</strain>
    </source>
</reference>
<feature type="non-terminal residue" evidence="1">
    <location>
        <position position="1"/>
    </location>
</feature>
<organism evidence="1 2">
    <name type="scientific">Trema orientale</name>
    <name type="common">Charcoal tree</name>
    <name type="synonym">Celtis orientalis</name>
    <dbReference type="NCBI Taxonomy" id="63057"/>
    <lineage>
        <taxon>Eukaryota</taxon>
        <taxon>Viridiplantae</taxon>
        <taxon>Streptophyta</taxon>
        <taxon>Embryophyta</taxon>
        <taxon>Tracheophyta</taxon>
        <taxon>Spermatophyta</taxon>
        <taxon>Magnoliopsida</taxon>
        <taxon>eudicotyledons</taxon>
        <taxon>Gunneridae</taxon>
        <taxon>Pentapetalae</taxon>
        <taxon>rosids</taxon>
        <taxon>fabids</taxon>
        <taxon>Rosales</taxon>
        <taxon>Cannabaceae</taxon>
        <taxon>Trema</taxon>
    </lineage>
</organism>
<dbReference type="AlphaFoldDB" id="A0A2P5FNH5"/>
<name>A0A2P5FNH5_TREOI</name>
<evidence type="ECO:0000313" key="2">
    <source>
        <dbReference type="Proteomes" id="UP000237000"/>
    </source>
</evidence>
<dbReference type="Proteomes" id="UP000237000">
    <property type="component" value="Unassembled WGS sequence"/>
</dbReference>
<gene>
    <name evidence="1" type="ORF">TorRG33x02_049050</name>
</gene>
<keyword evidence="2" id="KW-1185">Reference proteome</keyword>
<evidence type="ECO:0000313" key="1">
    <source>
        <dbReference type="EMBL" id="PON99362.1"/>
    </source>
</evidence>
<dbReference type="InParanoid" id="A0A2P5FNH5"/>
<proteinExistence type="predicted"/>
<sequence>QQYKYTLLGPLSPARGSISSCLEWLKFIWNLNGYGVNSAKVLLYVSIAMDHIWMIRNLVVHDKHDIAACLRSISSSYSIFSEGLLPPPTSSRMNEWLTPPEGWVKVNFDIAMGSNAMMLASVARDHNG</sequence>